<feature type="domain" description="NfeD integral membrane" evidence="7">
    <location>
        <begin position="73"/>
        <end position="197"/>
    </location>
</feature>
<evidence type="ECO:0000256" key="5">
    <source>
        <dbReference type="SAM" id="Phobius"/>
    </source>
</evidence>
<dbReference type="PANTHER" id="PTHR33507:SF3">
    <property type="entry name" value="INNER MEMBRANE PROTEIN YBBJ"/>
    <property type="match status" value="1"/>
</dbReference>
<feature type="transmembrane region" description="Helical" evidence="5">
    <location>
        <begin position="94"/>
        <end position="114"/>
    </location>
</feature>
<evidence type="ECO:0000256" key="4">
    <source>
        <dbReference type="ARBA" id="ARBA00023136"/>
    </source>
</evidence>
<evidence type="ECO:0000256" key="3">
    <source>
        <dbReference type="ARBA" id="ARBA00022989"/>
    </source>
</evidence>
<evidence type="ECO:0000256" key="2">
    <source>
        <dbReference type="ARBA" id="ARBA00022692"/>
    </source>
</evidence>
<accession>A0A645EWJ0</accession>
<evidence type="ECO:0000259" key="6">
    <source>
        <dbReference type="Pfam" id="PF01957"/>
    </source>
</evidence>
<sequence length="292" mass="31217">MVDERTVVPNLIDSGKTLTFTALEAEKFGYCDGVASNVDEVITKFLKYDDYDLIAFEPTLLDNIKGFLMSSVLQGILIMLIIGGIYFELQTPGIGFPLAVAVSAALLYFAPLYIEGLAANWEILIFIIGLVLLALEIFVIPGFGIAGISGIILVIAGLILSLVNNVNFDFDPVEKGGLGKAMLTVTAGISLGFGLVLYLSSRIGAKGLFRNIALNTNLENKEGYIAVTIENKALVGKTGTAHTDLRPSGKVTIEGTTYDAVSEDGFTPKGSEVKVVKFEMGQVYVSALEQNS</sequence>
<dbReference type="Pfam" id="PF24961">
    <property type="entry name" value="NfeD_membrane"/>
    <property type="match status" value="1"/>
</dbReference>
<evidence type="ECO:0000256" key="1">
    <source>
        <dbReference type="ARBA" id="ARBA00004141"/>
    </source>
</evidence>
<dbReference type="SUPFAM" id="SSF141322">
    <property type="entry name" value="NfeD domain-like"/>
    <property type="match status" value="1"/>
</dbReference>
<keyword evidence="2 5" id="KW-0812">Transmembrane</keyword>
<gene>
    <name evidence="8" type="ORF">SDC9_153049</name>
</gene>
<name>A0A645EWJ0_9ZZZZ</name>
<feature type="transmembrane region" description="Helical" evidence="5">
    <location>
        <begin position="120"/>
        <end position="138"/>
    </location>
</feature>
<keyword evidence="4 5" id="KW-0472">Membrane</keyword>
<evidence type="ECO:0000313" key="8">
    <source>
        <dbReference type="EMBL" id="MPN05796.1"/>
    </source>
</evidence>
<dbReference type="Pfam" id="PF01957">
    <property type="entry name" value="NfeD"/>
    <property type="match status" value="1"/>
</dbReference>
<evidence type="ECO:0000259" key="7">
    <source>
        <dbReference type="Pfam" id="PF24961"/>
    </source>
</evidence>
<dbReference type="InterPro" id="IPR056739">
    <property type="entry name" value="NfeD_membrane"/>
</dbReference>
<proteinExistence type="predicted"/>
<reference evidence="8" key="1">
    <citation type="submission" date="2019-08" db="EMBL/GenBank/DDBJ databases">
        <authorList>
            <person name="Kucharzyk K."/>
            <person name="Murdoch R.W."/>
            <person name="Higgins S."/>
            <person name="Loffler F."/>
        </authorList>
    </citation>
    <scope>NUCLEOTIDE SEQUENCE</scope>
</reference>
<dbReference type="GO" id="GO:0005886">
    <property type="term" value="C:plasma membrane"/>
    <property type="evidence" value="ECO:0007669"/>
    <property type="project" value="TreeGrafter"/>
</dbReference>
<feature type="transmembrane region" description="Helical" evidence="5">
    <location>
        <begin position="183"/>
        <end position="200"/>
    </location>
</feature>
<protein>
    <submittedName>
        <fullName evidence="8">Uncharacterized protein</fullName>
    </submittedName>
</protein>
<dbReference type="AlphaFoldDB" id="A0A645EWJ0"/>
<dbReference type="InterPro" id="IPR002810">
    <property type="entry name" value="NfeD-like_C"/>
</dbReference>
<feature type="transmembrane region" description="Helical" evidence="5">
    <location>
        <begin position="67"/>
        <end position="87"/>
    </location>
</feature>
<dbReference type="PANTHER" id="PTHR33507">
    <property type="entry name" value="INNER MEMBRANE PROTEIN YBBJ"/>
    <property type="match status" value="1"/>
</dbReference>
<feature type="domain" description="NfeD-like C-terminal" evidence="6">
    <location>
        <begin position="232"/>
        <end position="279"/>
    </location>
</feature>
<comment type="caution">
    <text evidence="8">The sequence shown here is derived from an EMBL/GenBank/DDBJ whole genome shotgun (WGS) entry which is preliminary data.</text>
</comment>
<dbReference type="InterPro" id="IPR052165">
    <property type="entry name" value="Membrane_assoc_protease"/>
</dbReference>
<keyword evidence="3 5" id="KW-1133">Transmembrane helix</keyword>
<organism evidence="8">
    <name type="scientific">bioreactor metagenome</name>
    <dbReference type="NCBI Taxonomy" id="1076179"/>
    <lineage>
        <taxon>unclassified sequences</taxon>
        <taxon>metagenomes</taxon>
        <taxon>ecological metagenomes</taxon>
    </lineage>
</organism>
<dbReference type="EMBL" id="VSSQ01051703">
    <property type="protein sequence ID" value="MPN05796.1"/>
    <property type="molecule type" value="Genomic_DNA"/>
</dbReference>
<dbReference type="Gene3D" id="2.40.50.140">
    <property type="entry name" value="Nucleic acid-binding proteins"/>
    <property type="match status" value="1"/>
</dbReference>
<feature type="transmembrane region" description="Helical" evidence="5">
    <location>
        <begin position="145"/>
        <end position="163"/>
    </location>
</feature>
<dbReference type="InterPro" id="IPR012340">
    <property type="entry name" value="NA-bd_OB-fold"/>
</dbReference>
<comment type="subcellular location">
    <subcellularLocation>
        <location evidence="1">Membrane</location>
        <topology evidence="1">Multi-pass membrane protein</topology>
    </subcellularLocation>
</comment>